<accession>A0ABT9U5V5</accession>
<feature type="transmembrane region" description="Helical" evidence="1">
    <location>
        <begin position="26"/>
        <end position="46"/>
    </location>
</feature>
<dbReference type="Proteomes" id="UP001229346">
    <property type="component" value="Unassembled WGS sequence"/>
</dbReference>
<keyword evidence="3" id="KW-1185">Reference proteome</keyword>
<evidence type="ECO:0000313" key="3">
    <source>
        <dbReference type="Proteomes" id="UP001229346"/>
    </source>
</evidence>
<keyword evidence="1" id="KW-1133">Transmembrane helix</keyword>
<proteinExistence type="predicted"/>
<protein>
    <submittedName>
        <fullName evidence="2">Uncharacterized protein (DUF58 family)</fullName>
    </submittedName>
</protein>
<dbReference type="PANTHER" id="PTHR34351:SF2">
    <property type="entry name" value="DUF58 DOMAIN-CONTAINING PROTEIN"/>
    <property type="match status" value="1"/>
</dbReference>
<sequence length="471" mass="50330">MSSLFDADAHIDDEETASIRAYRTKWWLWCLIAAGWGCSIAAVALRGGAVEWFMAAVLTMIGLISGAAPALAAAGLSAIREVEGVMLRDGGEAGIHLSIARRVAFPFVWIAVREEIANAYTMKESRVVYGAVFIPLVEKQKEIVYKLRRLRRGSHSFAPLTVTVGDWLGLTTITKRLACPSEAIVVLPALPTGERMDEAERGAQYTADGIETVYTGTGRDMGTNVREDAAAVAKTAGIGPDSRPYRDGDSLRHMDWRSAAKGRGLQTKLHSLETPAGTCIVLDTCAAGYDRNDRLFDACSGWAALAAEQAAAAGAPVTLLMQQGADAGVSSGSGAGAGVINVVRSGLEGDSLTRVSELLLAMSRAKCDGGESIAALLLHEERLMERGGAVLAFTGDWRSGRKWGDLAAYAASKSCRLELFIAVQSAVPTYAMREQQKWLESSGVKVTWLPIPAGMYELPFAEEGGERHVYA</sequence>
<evidence type="ECO:0000256" key="1">
    <source>
        <dbReference type="SAM" id="Phobius"/>
    </source>
</evidence>
<dbReference type="EMBL" id="JAUSSU010000009">
    <property type="protein sequence ID" value="MDQ0115027.1"/>
    <property type="molecule type" value="Genomic_DNA"/>
</dbReference>
<feature type="transmembrane region" description="Helical" evidence="1">
    <location>
        <begin position="52"/>
        <end position="79"/>
    </location>
</feature>
<reference evidence="2 3" key="1">
    <citation type="submission" date="2023-07" db="EMBL/GenBank/DDBJ databases">
        <title>Sorghum-associated microbial communities from plants grown in Nebraska, USA.</title>
        <authorList>
            <person name="Schachtman D."/>
        </authorList>
    </citation>
    <scope>NUCLEOTIDE SEQUENCE [LARGE SCALE GENOMIC DNA]</scope>
    <source>
        <strain evidence="2 3">CC482</strain>
    </source>
</reference>
<dbReference type="PANTHER" id="PTHR34351">
    <property type="entry name" value="SLR1927 PROTEIN-RELATED"/>
    <property type="match status" value="1"/>
</dbReference>
<comment type="caution">
    <text evidence="2">The sequence shown here is derived from an EMBL/GenBank/DDBJ whole genome shotgun (WGS) entry which is preliminary data.</text>
</comment>
<organism evidence="2 3">
    <name type="scientific">Paenibacillus harenae</name>
    <dbReference type="NCBI Taxonomy" id="306543"/>
    <lineage>
        <taxon>Bacteria</taxon>
        <taxon>Bacillati</taxon>
        <taxon>Bacillota</taxon>
        <taxon>Bacilli</taxon>
        <taxon>Bacillales</taxon>
        <taxon>Paenibacillaceae</taxon>
        <taxon>Paenibacillus</taxon>
    </lineage>
</organism>
<gene>
    <name evidence="2" type="ORF">J2T15_004484</name>
</gene>
<keyword evidence="1" id="KW-0472">Membrane</keyword>
<dbReference type="RefSeq" id="WP_307206402.1">
    <property type="nucleotide sequence ID" value="NZ_JAUSSU010000009.1"/>
</dbReference>
<keyword evidence="1" id="KW-0812">Transmembrane</keyword>
<name>A0ABT9U5V5_PAEHA</name>
<evidence type="ECO:0000313" key="2">
    <source>
        <dbReference type="EMBL" id="MDQ0115027.1"/>
    </source>
</evidence>